<dbReference type="EMBL" id="AMGV01000005">
    <property type="protein sequence ID" value="KEF57105.1"/>
    <property type="molecule type" value="Genomic_DNA"/>
</dbReference>
<name>A0A072PNJ9_9EURO</name>
<dbReference type="RefSeq" id="XP_013259695.1">
    <property type="nucleotide sequence ID" value="XM_013404241.1"/>
</dbReference>
<dbReference type="VEuPathDB" id="FungiDB:A1O9_07295"/>
<dbReference type="OrthoDB" id="4147798at2759"/>
<comment type="caution">
    <text evidence="1">The sequence shown here is derived from an EMBL/GenBank/DDBJ whole genome shotgun (WGS) entry which is preliminary data.</text>
</comment>
<dbReference type="AlphaFoldDB" id="A0A072PNJ9"/>
<protein>
    <submittedName>
        <fullName evidence="1">Uncharacterized protein</fullName>
    </submittedName>
</protein>
<proteinExistence type="predicted"/>
<gene>
    <name evidence="1" type="ORF">A1O9_07295</name>
</gene>
<evidence type="ECO:0000313" key="2">
    <source>
        <dbReference type="Proteomes" id="UP000027920"/>
    </source>
</evidence>
<keyword evidence="2" id="KW-1185">Reference proteome</keyword>
<reference evidence="1 2" key="1">
    <citation type="submission" date="2013-03" db="EMBL/GenBank/DDBJ databases">
        <title>The Genome Sequence of Exophiala aquamarina CBS 119918.</title>
        <authorList>
            <consortium name="The Broad Institute Genomics Platform"/>
            <person name="Cuomo C."/>
            <person name="de Hoog S."/>
            <person name="Gorbushina A."/>
            <person name="Walker B."/>
            <person name="Young S.K."/>
            <person name="Zeng Q."/>
            <person name="Gargeya S."/>
            <person name="Fitzgerald M."/>
            <person name="Haas B."/>
            <person name="Abouelleil A."/>
            <person name="Allen A.W."/>
            <person name="Alvarado L."/>
            <person name="Arachchi H.M."/>
            <person name="Berlin A.M."/>
            <person name="Chapman S.B."/>
            <person name="Gainer-Dewar J."/>
            <person name="Goldberg J."/>
            <person name="Griggs A."/>
            <person name="Gujja S."/>
            <person name="Hansen M."/>
            <person name="Howarth C."/>
            <person name="Imamovic A."/>
            <person name="Ireland A."/>
            <person name="Larimer J."/>
            <person name="McCowan C."/>
            <person name="Murphy C."/>
            <person name="Pearson M."/>
            <person name="Poon T.W."/>
            <person name="Priest M."/>
            <person name="Roberts A."/>
            <person name="Saif S."/>
            <person name="Shea T."/>
            <person name="Sisk P."/>
            <person name="Sykes S."/>
            <person name="Wortman J."/>
            <person name="Nusbaum C."/>
            <person name="Birren B."/>
        </authorList>
    </citation>
    <scope>NUCLEOTIDE SEQUENCE [LARGE SCALE GENOMIC DNA]</scope>
    <source>
        <strain evidence="1 2">CBS 119918</strain>
    </source>
</reference>
<accession>A0A072PNJ9</accession>
<dbReference type="GeneID" id="25282209"/>
<dbReference type="Proteomes" id="UP000027920">
    <property type="component" value="Unassembled WGS sequence"/>
</dbReference>
<organism evidence="1 2">
    <name type="scientific">Exophiala aquamarina CBS 119918</name>
    <dbReference type="NCBI Taxonomy" id="1182545"/>
    <lineage>
        <taxon>Eukaryota</taxon>
        <taxon>Fungi</taxon>
        <taxon>Dikarya</taxon>
        <taxon>Ascomycota</taxon>
        <taxon>Pezizomycotina</taxon>
        <taxon>Eurotiomycetes</taxon>
        <taxon>Chaetothyriomycetidae</taxon>
        <taxon>Chaetothyriales</taxon>
        <taxon>Herpotrichiellaceae</taxon>
        <taxon>Exophiala</taxon>
    </lineage>
</organism>
<sequence>MPSIFRNPSNTTLASKQWHNRYAAWQTRELAQRKEAVKIEAEQIKLFGGEPGDDISLCYKMMEVFEGMNWIDSLE</sequence>
<dbReference type="HOGENOM" id="CLU_180926_0_0_1"/>
<evidence type="ECO:0000313" key="1">
    <source>
        <dbReference type="EMBL" id="KEF57105.1"/>
    </source>
</evidence>